<keyword evidence="4" id="KW-1185">Reference proteome</keyword>
<proteinExistence type="predicted"/>
<dbReference type="EMBL" id="JAGGKO010000003">
    <property type="protein sequence ID" value="MBP1955071.1"/>
    <property type="molecule type" value="Genomic_DNA"/>
</dbReference>
<dbReference type="EMBL" id="BMOO01000004">
    <property type="protein sequence ID" value="GGM69202.1"/>
    <property type="molecule type" value="Genomic_DNA"/>
</dbReference>
<dbReference type="RefSeq" id="WP_188872346.1">
    <property type="nucleotide sequence ID" value="NZ_BMOO01000004.1"/>
</dbReference>
<dbReference type="AlphaFoldDB" id="A0A830G0F8"/>
<keyword evidence="1" id="KW-0812">Transmembrane</keyword>
<sequence>MNGDGDVLEDARFVLGNHLDTLEELNTRAYQVIRLNAVILTIIAAGLYRTRPSGLLLVYTAIGVLGLIGASVWCFGLLRGAPVGAGMNADSFEEFVEDGIDADDYFDHAVGTIYPAAIRDAKRSASQQAYRLNYVYAIEGGSIVWIVFSAVVTHPI</sequence>
<keyword evidence="1" id="KW-1133">Transmembrane helix</keyword>
<name>A0A830G0F8_9EURY</name>
<dbReference type="OrthoDB" id="377089at2157"/>
<gene>
    <name evidence="2" type="ORF">GCM10009017_19230</name>
    <name evidence="3" type="ORF">J2752_001983</name>
</gene>
<evidence type="ECO:0000313" key="2">
    <source>
        <dbReference type="EMBL" id="GGM69202.1"/>
    </source>
</evidence>
<feature type="transmembrane region" description="Helical" evidence="1">
    <location>
        <begin position="134"/>
        <end position="153"/>
    </location>
</feature>
<reference evidence="2" key="1">
    <citation type="journal article" date="2014" name="Int. J. Syst. Evol. Microbiol.">
        <title>Complete genome sequence of Corynebacterium casei LMG S-19264T (=DSM 44701T), isolated from a smear-ripened cheese.</title>
        <authorList>
            <consortium name="US DOE Joint Genome Institute (JGI-PGF)"/>
            <person name="Walter F."/>
            <person name="Albersmeier A."/>
            <person name="Kalinowski J."/>
            <person name="Ruckert C."/>
        </authorList>
    </citation>
    <scope>NUCLEOTIDE SEQUENCE</scope>
    <source>
        <strain evidence="2">JCM 16108</strain>
    </source>
</reference>
<dbReference type="Proteomes" id="UP000765891">
    <property type="component" value="Unassembled WGS sequence"/>
</dbReference>
<protein>
    <submittedName>
        <fullName evidence="2">Uncharacterized protein</fullName>
    </submittedName>
</protein>
<reference evidence="3" key="3">
    <citation type="submission" date="2021-03" db="EMBL/GenBank/DDBJ databases">
        <title>Genomic Encyclopedia of Type Strains, Phase IV (KMG-IV): sequencing the most valuable type-strain genomes for metagenomic binning, comparative biology and taxonomic classification.</title>
        <authorList>
            <person name="Goeker M."/>
        </authorList>
    </citation>
    <scope>NUCLEOTIDE SEQUENCE</scope>
    <source>
        <strain evidence="3">DSM 22443</strain>
    </source>
</reference>
<comment type="caution">
    <text evidence="2">The sequence shown here is derived from an EMBL/GenBank/DDBJ whole genome shotgun (WGS) entry which is preliminary data.</text>
</comment>
<dbReference type="Proteomes" id="UP000614609">
    <property type="component" value="Unassembled WGS sequence"/>
</dbReference>
<keyword evidence="1" id="KW-0472">Membrane</keyword>
<feature type="transmembrane region" description="Helical" evidence="1">
    <location>
        <begin position="55"/>
        <end position="78"/>
    </location>
</feature>
<evidence type="ECO:0000313" key="4">
    <source>
        <dbReference type="Proteomes" id="UP000614609"/>
    </source>
</evidence>
<evidence type="ECO:0000256" key="1">
    <source>
        <dbReference type="SAM" id="Phobius"/>
    </source>
</evidence>
<reference evidence="2" key="2">
    <citation type="submission" date="2020-09" db="EMBL/GenBank/DDBJ databases">
        <authorList>
            <person name="Sun Q."/>
            <person name="Ohkuma M."/>
        </authorList>
    </citation>
    <scope>NUCLEOTIDE SEQUENCE</scope>
    <source>
        <strain evidence="2">JCM 16108</strain>
    </source>
</reference>
<evidence type="ECO:0000313" key="3">
    <source>
        <dbReference type="EMBL" id="MBP1955071.1"/>
    </source>
</evidence>
<organism evidence="2 4">
    <name type="scientific">Halarchaeum rubridurum</name>
    <dbReference type="NCBI Taxonomy" id="489911"/>
    <lineage>
        <taxon>Archaea</taxon>
        <taxon>Methanobacteriati</taxon>
        <taxon>Methanobacteriota</taxon>
        <taxon>Stenosarchaea group</taxon>
        <taxon>Halobacteria</taxon>
        <taxon>Halobacteriales</taxon>
        <taxon>Halobacteriaceae</taxon>
    </lineage>
</organism>
<accession>A0A830G0F8</accession>